<dbReference type="Proteomes" id="UP000182841">
    <property type="component" value="Unassembled WGS sequence"/>
</dbReference>
<evidence type="ECO:0000313" key="1">
    <source>
        <dbReference type="EMBL" id="SES24349.1"/>
    </source>
</evidence>
<gene>
    <name evidence="1" type="ORF">SAMN05421870_11351</name>
</gene>
<name>A0A1H9VS36_9ACTN</name>
<dbReference type="EMBL" id="FOGO01000013">
    <property type="protein sequence ID" value="SES24349.1"/>
    <property type="molecule type" value="Genomic_DNA"/>
</dbReference>
<accession>A0A1H9VS36</accession>
<organism evidence="1 2">
    <name type="scientific">Streptomyces qinglanensis</name>
    <dbReference type="NCBI Taxonomy" id="943816"/>
    <lineage>
        <taxon>Bacteria</taxon>
        <taxon>Bacillati</taxon>
        <taxon>Actinomycetota</taxon>
        <taxon>Actinomycetes</taxon>
        <taxon>Kitasatosporales</taxon>
        <taxon>Streptomycetaceae</taxon>
        <taxon>Streptomyces</taxon>
    </lineage>
</organism>
<keyword evidence="2" id="KW-1185">Reference proteome</keyword>
<proteinExistence type="predicted"/>
<protein>
    <submittedName>
        <fullName evidence="1">Uncharacterized protein</fullName>
    </submittedName>
</protein>
<dbReference type="AlphaFoldDB" id="A0A1H9VS36"/>
<reference evidence="2" key="1">
    <citation type="submission" date="2016-10" db="EMBL/GenBank/DDBJ databases">
        <authorList>
            <person name="Varghese N."/>
            <person name="Submissions S."/>
        </authorList>
    </citation>
    <scope>NUCLEOTIDE SEQUENCE [LARGE SCALE GENOMIC DNA]</scope>
    <source>
        <strain evidence="2">CGMCC 4.6825</strain>
    </source>
</reference>
<evidence type="ECO:0000313" key="2">
    <source>
        <dbReference type="Proteomes" id="UP000182841"/>
    </source>
</evidence>
<sequence length="92" mass="9886">MSRIAFSRVGTRQFRACHLLPLPVAGGGWEAEASGPRDVAERCGGVKLPRDSAVPCRAEPCAGPDVPLVVRLTRLLTSRCAAPPDSLRLRYC</sequence>